<keyword evidence="6" id="KW-1015">Disulfide bond</keyword>
<reference evidence="12" key="2">
    <citation type="submission" date="2020-12" db="EMBL/GenBank/DDBJ databases">
        <authorList>
            <person name="Kanost M."/>
        </authorList>
    </citation>
    <scope>NUCLEOTIDE SEQUENCE</scope>
</reference>
<evidence type="ECO:0000256" key="2">
    <source>
        <dbReference type="ARBA" id="ARBA00022656"/>
    </source>
</evidence>
<dbReference type="GO" id="GO:0004252">
    <property type="term" value="F:serine-type endopeptidase activity"/>
    <property type="evidence" value="ECO:0007669"/>
    <property type="project" value="InterPro"/>
</dbReference>
<dbReference type="Pfam" id="PF00089">
    <property type="entry name" value="Trypsin"/>
    <property type="match status" value="1"/>
</dbReference>
<evidence type="ECO:0000256" key="8">
    <source>
        <dbReference type="ARBA" id="ARBA00055534"/>
    </source>
</evidence>
<evidence type="ECO:0000256" key="1">
    <source>
        <dbReference type="ARBA" id="ARBA00004239"/>
    </source>
</evidence>
<dbReference type="GO" id="GO:0006508">
    <property type="term" value="P:proteolysis"/>
    <property type="evidence" value="ECO:0007669"/>
    <property type="project" value="UniProtKB-KW"/>
</dbReference>
<comment type="subcellular location">
    <subcellularLocation>
        <location evidence="1">Secreted</location>
        <location evidence="1">Extracellular space</location>
    </subcellularLocation>
</comment>
<dbReference type="PROSITE" id="PS50240">
    <property type="entry name" value="TRYPSIN_DOM"/>
    <property type="match status" value="1"/>
</dbReference>
<dbReference type="GO" id="GO:0005576">
    <property type="term" value="C:extracellular region"/>
    <property type="evidence" value="ECO:0007669"/>
    <property type="project" value="UniProtKB-SubCell"/>
</dbReference>
<dbReference type="FunFam" id="2.40.10.10:FF:000068">
    <property type="entry name" value="transmembrane protease serine 2"/>
    <property type="match status" value="1"/>
</dbReference>
<name>A0A921ZJG2_MANSE</name>
<accession>A0A921ZJG2</accession>
<feature type="domain" description="Peptidase S1" evidence="11">
    <location>
        <begin position="23"/>
        <end position="254"/>
    </location>
</feature>
<organism evidence="12 13">
    <name type="scientific">Manduca sexta</name>
    <name type="common">Tobacco hawkmoth</name>
    <name type="synonym">Tobacco hornworm</name>
    <dbReference type="NCBI Taxonomy" id="7130"/>
    <lineage>
        <taxon>Eukaryota</taxon>
        <taxon>Metazoa</taxon>
        <taxon>Ecdysozoa</taxon>
        <taxon>Arthropoda</taxon>
        <taxon>Hexapoda</taxon>
        <taxon>Insecta</taxon>
        <taxon>Pterygota</taxon>
        <taxon>Neoptera</taxon>
        <taxon>Endopterygota</taxon>
        <taxon>Lepidoptera</taxon>
        <taxon>Glossata</taxon>
        <taxon>Ditrysia</taxon>
        <taxon>Bombycoidea</taxon>
        <taxon>Sphingidae</taxon>
        <taxon>Sphinginae</taxon>
        <taxon>Sphingini</taxon>
        <taxon>Manduca</taxon>
    </lineage>
</organism>
<keyword evidence="10" id="KW-0732">Signal</keyword>
<protein>
    <recommendedName>
        <fullName evidence="11">Peptidase S1 domain-containing protein</fullName>
    </recommendedName>
</protein>
<dbReference type="AlphaFoldDB" id="A0A921ZJG2"/>
<keyword evidence="2" id="KW-0800">Toxin</keyword>
<keyword evidence="3" id="KW-0645">Protease</keyword>
<evidence type="ECO:0000256" key="7">
    <source>
        <dbReference type="ARBA" id="ARBA00023240"/>
    </source>
</evidence>
<evidence type="ECO:0000313" key="12">
    <source>
        <dbReference type="EMBL" id="KAG6458169.1"/>
    </source>
</evidence>
<dbReference type="PANTHER" id="PTHR24276:SF91">
    <property type="entry name" value="AT26814P-RELATED"/>
    <property type="match status" value="1"/>
</dbReference>
<dbReference type="PANTHER" id="PTHR24276">
    <property type="entry name" value="POLYSERASE-RELATED"/>
    <property type="match status" value="1"/>
</dbReference>
<evidence type="ECO:0000256" key="4">
    <source>
        <dbReference type="ARBA" id="ARBA00022801"/>
    </source>
</evidence>
<dbReference type="EMBL" id="JH668574">
    <property type="protein sequence ID" value="KAG6458169.1"/>
    <property type="molecule type" value="Genomic_DNA"/>
</dbReference>
<dbReference type="InterPro" id="IPR001254">
    <property type="entry name" value="Trypsin_dom"/>
</dbReference>
<feature type="signal peptide" evidence="10">
    <location>
        <begin position="1"/>
        <end position="15"/>
    </location>
</feature>
<reference evidence="12" key="1">
    <citation type="journal article" date="2016" name="Insect Biochem. Mol. Biol.">
        <title>Multifaceted biological insights from a draft genome sequence of the tobacco hornworm moth, Manduca sexta.</title>
        <authorList>
            <person name="Kanost M.R."/>
            <person name="Arrese E.L."/>
            <person name="Cao X."/>
            <person name="Chen Y.R."/>
            <person name="Chellapilla S."/>
            <person name="Goldsmith M.R."/>
            <person name="Grosse-Wilde E."/>
            <person name="Heckel D.G."/>
            <person name="Herndon N."/>
            <person name="Jiang H."/>
            <person name="Papanicolaou A."/>
            <person name="Qu J."/>
            <person name="Soulages J.L."/>
            <person name="Vogel H."/>
            <person name="Walters J."/>
            <person name="Waterhouse R.M."/>
            <person name="Ahn S.J."/>
            <person name="Almeida F.C."/>
            <person name="An C."/>
            <person name="Aqrawi P."/>
            <person name="Bretschneider A."/>
            <person name="Bryant W.B."/>
            <person name="Bucks S."/>
            <person name="Chao H."/>
            <person name="Chevignon G."/>
            <person name="Christen J.M."/>
            <person name="Clarke D.F."/>
            <person name="Dittmer N.T."/>
            <person name="Ferguson L.C.F."/>
            <person name="Garavelou S."/>
            <person name="Gordon K.H.J."/>
            <person name="Gunaratna R.T."/>
            <person name="Han Y."/>
            <person name="Hauser F."/>
            <person name="He Y."/>
            <person name="Heidel-Fischer H."/>
            <person name="Hirsh A."/>
            <person name="Hu Y."/>
            <person name="Jiang H."/>
            <person name="Kalra D."/>
            <person name="Klinner C."/>
            <person name="Konig C."/>
            <person name="Kovar C."/>
            <person name="Kroll A.R."/>
            <person name="Kuwar S.S."/>
            <person name="Lee S.L."/>
            <person name="Lehman R."/>
            <person name="Li K."/>
            <person name="Li Z."/>
            <person name="Liang H."/>
            <person name="Lovelace S."/>
            <person name="Lu Z."/>
            <person name="Mansfield J.H."/>
            <person name="McCulloch K.J."/>
            <person name="Mathew T."/>
            <person name="Morton B."/>
            <person name="Muzny D.M."/>
            <person name="Neunemann D."/>
            <person name="Ongeri F."/>
            <person name="Pauchet Y."/>
            <person name="Pu L.L."/>
            <person name="Pyrousis I."/>
            <person name="Rao X.J."/>
            <person name="Redding A."/>
            <person name="Roesel C."/>
            <person name="Sanchez-Gracia A."/>
            <person name="Schaack S."/>
            <person name="Shukla A."/>
            <person name="Tetreau G."/>
            <person name="Wang Y."/>
            <person name="Xiong G.H."/>
            <person name="Traut W."/>
            <person name="Walsh T.K."/>
            <person name="Worley K.C."/>
            <person name="Wu D."/>
            <person name="Wu W."/>
            <person name="Wu Y.Q."/>
            <person name="Zhang X."/>
            <person name="Zou Z."/>
            <person name="Zucker H."/>
            <person name="Briscoe A.D."/>
            <person name="Burmester T."/>
            <person name="Clem R.J."/>
            <person name="Feyereisen R."/>
            <person name="Grimmelikhuijzen C.J.P."/>
            <person name="Hamodrakas S.J."/>
            <person name="Hansson B.S."/>
            <person name="Huguet E."/>
            <person name="Jermiin L.S."/>
            <person name="Lan Q."/>
            <person name="Lehman H.K."/>
            <person name="Lorenzen M."/>
            <person name="Merzendorfer H."/>
            <person name="Michalopoulos I."/>
            <person name="Morton D.B."/>
            <person name="Muthukrishnan S."/>
            <person name="Oakeshott J.G."/>
            <person name="Palmer W."/>
            <person name="Park Y."/>
            <person name="Passarelli A.L."/>
            <person name="Rozas J."/>
            <person name="Schwartz L.M."/>
            <person name="Smith W."/>
            <person name="Southgate A."/>
            <person name="Vilcinskas A."/>
            <person name="Vogt R."/>
            <person name="Wang P."/>
            <person name="Werren J."/>
            <person name="Yu X.Q."/>
            <person name="Zhou J.J."/>
            <person name="Brown S.J."/>
            <person name="Scherer S.E."/>
            <person name="Richards S."/>
            <person name="Blissard G.W."/>
        </authorList>
    </citation>
    <scope>NUCLEOTIDE SEQUENCE</scope>
</reference>
<dbReference type="CDD" id="cd00190">
    <property type="entry name" value="Tryp_SPc"/>
    <property type="match status" value="1"/>
</dbReference>
<dbReference type="GO" id="GO:0090729">
    <property type="term" value="F:toxin activity"/>
    <property type="evidence" value="ECO:0007669"/>
    <property type="project" value="UniProtKB-KW"/>
</dbReference>
<sequence length="256" mass="28251">MKIALFALFMGFVAAEAVSQGRISGGSLTTINHYPTIACLLTNRDTAGHFRQNCGGTILNQRHILTAAHCLERDHPAQWRARLGSSFATSGGVLHNIAAFILHPNYNPRTIDSDIAIMRTSNSISYTNVIQAAQIAGTTYDLPDNQRVWAAGWGHIFESGPNSEQLRHVHLEVINQNICNQRYGHFTITNNMLCAGVNDNSNRGQCLMDSGSPLYHNNVVVGVCSFGMVCGDPFHPNINVRVSRFTEWIQRNSLMI</sequence>
<keyword evidence="7" id="KW-1199">Hemostasis impairing toxin</keyword>
<comment type="function">
    <text evidence="8">Fibrinolytic activity; shows preferential cleavage of Arg-Gly bonds in all three fibrinogen chains. Contact with the caterpillars causes severe bleeding, due the anticoagulant effect of the protein.</text>
</comment>
<evidence type="ECO:0000259" key="11">
    <source>
        <dbReference type="PROSITE" id="PS50240"/>
    </source>
</evidence>
<evidence type="ECO:0000256" key="9">
    <source>
        <dbReference type="ARBA" id="ARBA00084094"/>
    </source>
</evidence>
<dbReference type="InterPro" id="IPR050430">
    <property type="entry name" value="Peptidase_S1"/>
</dbReference>
<dbReference type="InterPro" id="IPR018114">
    <property type="entry name" value="TRYPSIN_HIS"/>
</dbReference>
<proteinExistence type="predicted"/>
<dbReference type="SMART" id="SM00020">
    <property type="entry name" value="Tryp_SPc"/>
    <property type="match status" value="1"/>
</dbReference>
<comment type="caution">
    <text evidence="12">The sequence shown here is derived from an EMBL/GenBank/DDBJ whole genome shotgun (WGS) entry which is preliminary data.</text>
</comment>
<dbReference type="PROSITE" id="PS00134">
    <property type="entry name" value="TRYPSIN_HIS"/>
    <property type="match status" value="1"/>
</dbReference>
<keyword evidence="5" id="KW-0720">Serine protease</keyword>
<evidence type="ECO:0000313" key="13">
    <source>
        <dbReference type="Proteomes" id="UP000791440"/>
    </source>
</evidence>
<evidence type="ECO:0000256" key="5">
    <source>
        <dbReference type="ARBA" id="ARBA00022825"/>
    </source>
</evidence>
<keyword evidence="13" id="KW-1185">Reference proteome</keyword>
<keyword evidence="9" id="KW-1205">Fibrinolytic toxin</keyword>
<feature type="chain" id="PRO_5037917675" description="Peptidase S1 domain-containing protein" evidence="10">
    <location>
        <begin position="16"/>
        <end position="256"/>
    </location>
</feature>
<dbReference type="Proteomes" id="UP000791440">
    <property type="component" value="Unassembled WGS sequence"/>
</dbReference>
<keyword evidence="4" id="KW-0378">Hydrolase</keyword>
<evidence type="ECO:0000256" key="3">
    <source>
        <dbReference type="ARBA" id="ARBA00022670"/>
    </source>
</evidence>
<gene>
    <name evidence="12" type="ORF">O3G_MSEX010729</name>
</gene>
<evidence type="ECO:0000256" key="10">
    <source>
        <dbReference type="SAM" id="SignalP"/>
    </source>
</evidence>
<evidence type="ECO:0000256" key="6">
    <source>
        <dbReference type="ARBA" id="ARBA00023157"/>
    </source>
</evidence>